<gene>
    <name evidence="3" type="ORF">tloyanaT_33870</name>
</gene>
<evidence type="ECO:0000313" key="4">
    <source>
        <dbReference type="Proteomes" id="UP001157134"/>
    </source>
</evidence>
<evidence type="ECO:0000313" key="3">
    <source>
        <dbReference type="EMBL" id="GLX87134.1"/>
    </source>
</evidence>
<dbReference type="Proteomes" id="UP001157134">
    <property type="component" value="Unassembled WGS sequence"/>
</dbReference>
<feature type="signal peptide" evidence="1">
    <location>
        <begin position="1"/>
        <end position="22"/>
    </location>
</feature>
<evidence type="ECO:0000259" key="2">
    <source>
        <dbReference type="Pfam" id="PF13590"/>
    </source>
</evidence>
<sequence>MRFLVTLLMAIAVVSCSSPNKAETKYLVPFDFDNVKTYGFHATNSDYSQRQNMSHATRNSIELAVERHFDRMGFSYAEQDPDIIVGYRLYGVNGTIFNGRKDKVCRDCRPSKQTKKARAQQAGISAIMLDVQSGKTKLSVWRSTYPLSLKGDENSYEFNQELDNAIAEITAKYPTNNRERQVVLSR</sequence>
<dbReference type="InterPro" id="IPR025411">
    <property type="entry name" value="DUF4136"/>
</dbReference>
<dbReference type="Pfam" id="PF13590">
    <property type="entry name" value="DUF4136"/>
    <property type="match status" value="1"/>
</dbReference>
<dbReference type="EMBL" id="BSSV01000009">
    <property type="protein sequence ID" value="GLX87134.1"/>
    <property type="molecule type" value="Genomic_DNA"/>
</dbReference>
<proteinExistence type="predicted"/>
<feature type="domain" description="DUF4136" evidence="2">
    <location>
        <begin position="24"/>
        <end position="174"/>
    </location>
</feature>
<organism evidence="3 4">
    <name type="scientific">Thalassotalea loyana</name>
    <dbReference type="NCBI Taxonomy" id="280483"/>
    <lineage>
        <taxon>Bacteria</taxon>
        <taxon>Pseudomonadati</taxon>
        <taxon>Pseudomonadota</taxon>
        <taxon>Gammaproteobacteria</taxon>
        <taxon>Alteromonadales</taxon>
        <taxon>Colwelliaceae</taxon>
        <taxon>Thalassotalea</taxon>
    </lineage>
</organism>
<comment type="caution">
    <text evidence="3">The sequence shown here is derived from an EMBL/GenBank/DDBJ whole genome shotgun (WGS) entry which is preliminary data.</text>
</comment>
<keyword evidence="1" id="KW-0732">Signal</keyword>
<keyword evidence="4" id="KW-1185">Reference proteome</keyword>
<evidence type="ECO:0000256" key="1">
    <source>
        <dbReference type="SAM" id="SignalP"/>
    </source>
</evidence>
<dbReference type="Gene3D" id="3.30.160.670">
    <property type="match status" value="1"/>
</dbReference>
<protein>
    <recommendedName>
        <fullName evidence="2">DUF4136 domain-containing protein</fullName>
    </recommendedName>
</protein>
<reference evidence="3 4" key="1">
    <citation type="submission" date="2023-03" db="EMBL/GenBank/DDBJ databases">
        <title>Thalassotalea loyana LMG 22536T draft genome sequence.</title>
        <authorList>
            <person name="Sawabe T."/>
        </authorList>
    </citation>
    <scope>NUCLEOTIDE SEQUENCE [LARGE SCALE GENOMIC DNA]</scope>
    <source>
        <strain evidence="3 4">LMG 22536</strain>
    </source>
</reference>
<dbReference type="RefSeq" id="WP_284300899.1">
    <property type="nucleotide sequence ID" value="NZ_BSSV01000009.1"/>
</dbReference>
<name>A0ABQ6HGQ1_9GAMM</name>
<dbReference type="PROSITE" id="PS51257">
    <property type="entry name" value="PROKAR_LIPOPROTEIN"/>
    <property type="match status" value="1"/>
</dbReference>
<accession>A0ABQ6HGQ1</accession>
<feature type="chain" id="PRO_5045041261" description="DUF4136 domain-containing protein" evidence="1">
    <location>
        <begin position="23"/>
        <end position="186"/>
    </location>
</feature>